<evidence type="ECO:0000256" key="5">
    <source>
        <dbReference type="ARBA" id="ARBA00023154"/>
    </source>
</evidence>
<feature type="binding site" evidence="8">
    <location>
        <begin position="174"/>
        <end position="175"/>
    </location>
    <ligand>
        <name>substrate</name>
    </ligand>
</feature>
<evidence type="ECO:0000256" key="9">
    <source>
        <dbReference type="PROSITE-ProRule" id="PRU10125"/>
    </source>
</evidence>
<feature type="site" description="Could be important to modulate the pK values of the two catalytic cysteine residues" evidence="8">
    <location>
        <position position="164"/>
    </location>
</feature>
<keyword evidence="4 8" id="KW-0028">Amino-acid biosynthesis</keyword>
<accession>A0A8J3QD71</accession>
<keyword evidence="5 8" id="KW-0457">Lysine biosynthesis</keyword>
<evidence type="ECO:0000256" key="2">
    <source>
        <dbReference type="ARBA" id="ARBA00010219"/>
    </source>
</evidence>
<comment type="similarity">
    <text evidence="2 8">Belongs to the diaminopimelate epimerase family.</text>
</comment>
<dbReference type="PANTHER" id="PTHR31689">
    <property type="entry name" value="DIAMINOPIMELATE EPIMERASE, CHLOROPLASTIC"/>
    <property type="match status" value="1"/>
</dbReference>
<dbReference type="EC" id="5.1.1.7" evidence="3 8"/>
<dbReference type="NCBIfam" id="TIGR00652">
    <property type="entry name" value="DapF"/>
    <property type="match status" value="1"/>
</dbReference>
<comment type="caution">
    <text evidence="11">The sequence shown here is derived from an EMBL/GenBank/DDBJ whole genome shotgun (WGS) entry which is preliminary data.</text>
</comment>
<keyword evidence="12" id="KW-1185">Reference proteome</keyword>
<comment type="pathway">
    <text evidence="1 8">Amino-acid biosynthesis; L-lysine biosynthesis via DAP pathway; DL-2,6-diaminopimelate from LL-2,6-diaminopimelate: step 1/1.</text>
</comment>
<comment type="subcellular location">
    <subcellularLocation>
        <location evidence="8">Cytoplasm</location>
    </subcellularLocation>
</comment>
<dbReference type="InterPro" id="IPR001653">
    <property type="entry name" value="DAP_epimerase_DapF"/>
</dbReference>
<dbReference type="Proteomes" id="UP000612899">
    <property type="component" value="Unassembled WGS sequence"/>
</dbReference>
<evidence type="ECO:0000256" key="6">
    <source>
        <dbReference type="ARBA" id="ARBA00023235"/>
    </source>
</evidence>
<feature type="binding site" evidence="8">
    <location>
        <begin position="53"/>
        <end position="54"/>
    </location>
    <ligand>
        <name>substrate</name>
    </ligand>
</feature>
<dbReference type="HAMAP" id="MF_00197">
    <property type="entry name" value="DAP_epimerase"/>
    <property type="match status" value="1"/>
</dbReference>
<name>A0A8J3QD71_9ACTN</name>
<feature type="active site" description="Proton donor" evidence="8">
    <location>
        <position position="52"/>
    </location>
</feature>
<evidence type="ECO:0000256" key="10">
    <source>
        <dbReference type="SAM" id="MobiDB-lite"/>
    </source>
</evidence>
<keyword evidence="8" id="KW-0963">Cytoplasm</keyword>
<evidence type="ECO:0000313" key="12">
    <source>
        <dbReference type="Proteomes" id="UP000612899"/>
    </source>
</evidence>
<feature type="binding site" evidence="8">
    <location>
        <position position="115"/>
    </location>
    <ligand>
        <name>substrate</name>
    </ligand>
</feature>
<dbReference type="AlphaFoldDB" id="A0A8J3QD71"/>
<keyword evidence="6 8" id="KW-0413">Isomerase</keyword>
<feature type="region of interest" description="Disordered" evidence="10">
    <location>
        <begin position="227"/>
        <end position="253"/>
    </location>
</feature>
<evidence type="ECO:0000256" key="4">
    <source>
        <dbReference type="ARBA" id="ARBA00022605"/>
    </source>
</evidence>
<organism evidence="11 12">
    <name type="scientific">Rhizocola hellebori</name>
    <dbReference type="NCBI Taxonomy" id="1392758"/>
    <lineage>
        <taxon>Bacteria</taxon>
        <taxon>Bacillati</taxon>
        <taxon>Actinomycetota</taxon>
        <taxon>Actinomycetes</taxon>
        <taxon>Micromonosporales</taxon>
        <taxon>Micromonosporaceae</taxon>
        <taxon>Rhizocola</taxon>
    </lineage>
</organism>
<dbReference type="EMBL" id="BONY01000052">
    <property type="protein sequence ID" value="GIH08594.1"/>
    <property type="molecule type" value="Genomic_DNA"/>
</dbReference>
<evidence type="ECO:0000313" key="11">
    <source>
        <dbReference type="EMBL" id="GIH08594.1"/>
    </source>
</evidence>
<dbReference type="SUPFAM" id="SSF54506">
    <property type="entry name" value="Diaminopimelate epimerase-like"/>
    <property type="match status" value="2"/>
</dbReference>
<comment type="function">
    <text evidence="8">Catalyzes the stereoinversion of LL-2,6-diaminopimelate (L,L-DAP) to meso-diaminopimelate (meso-DAP), a precursor of L-lysine and an essential component of the bacterial peptidoglycan.</text>
</comment>
<gene>
    <name evidence="8 11" type="primary">dapF</name>
    <name evidence="11" type="ORF">Rhe02_66610</name>
</gene>
<dbReference type="UniPathway" id="UPA00034">
    <property type="reaction ID" value="UER00025"/>
</dbReference>
<dbReference type="PROSITE" id="PS01326">
    <property type="entry name" value="DAP_EPIMERASE"/>
    <property type="match status" value="1"/>
</dbReference>
<evidence type="ECO:0000256" key="3">
    <source>
        <dbReference type="ARBA" id="ARBA00013080"/>
    </source>
</evidence>
<dbReference type="GO" id="GO:0008837">
    <property type="term" value="F:diaminopimelate epimerase activity"/>
    <property type="evidence" value="ECO:0007669"/>
    <property type="project" value="UniProtKB-UniRule"/>
</dbReference>
<evidence type="ECO:0000256" key="7">
    <source>
        <dbReference type="ARBA" id="ARBA00051712"/>
    </source>
</evidence>
<dbReference type="PANTHER" id="PTHR31689:SF0">
    <property type="entry name" value="DIAMINOPIMELATE EPIMERASE"/>
    <property type="match status" value="1"/>
</dbReference>
<evidence type="ECO:0000256" key="8">
    <source>
        <dbReference type="HAMAP-Rule" id="MF_00197"/>
    </source>
</evidence>
<feature type="active site" evidence="9">
    <location>
        <position position="52"/>
    </location>
</feature>
<dbReference type="GO" id="GO:0005829">
    <property type="term" value="C:cytosol"/>
    <property type="evidence" value="ECO:0007669"/>
    <property type="project" value="TreeGrafter"/>
</dbReference>
<reference evidence="11" key="1">
    <citation type="submission" date="2021-01" db="EMBL/GenBank/DDBJ databases">
        <title>Whole genome shotgun sequence of Rhizocola hellebori NBRC 109834.</title>
        <authorList>
            <person name="Komaki H."/>
            <person name="Tamura T."/>
        </authorList>
    </citation>
    <scope>NUCLEOTIDE SEQUENCE</scope>
    <source>
        <strain evidence="11">NBRC 109834</strain>
    </source>
</reference>
<feature type="site" description="Could be important to modulate the pK values of the two catalytic cysteine residues" evidence="8">
    <location>
        <position position="117"/>
    </location>
</feature>
<comment type="catalytic activity">
    <reaction evidence="7 8">
        <text>(2S,6S)-2,6-diaminopimelate = meso-2,6-diaminopimelate</text>
        <dbReference type="Rhea" id="RHEA:15393"/>
        <dbReference type="ChEBI" id="CHEBI:57609"/>
        <dbReference type="ChEBI" id="CHEBI:57791"/>
        <dbReference type="EC" id="5.1.1.7"/>
    </reaction>
</comment>
<feature type="binding site" evidence="8">
    <location>
        <position position="43"/>
    </location>
    <ligand>
        <name>substrate</name>
    </ligand>
</feature>
<comment type="subunit">
    <text evidence="8">Homodimer.</text>
</comment>
<protein>
    <recommendedName>
        <fullName evidence="3 8">Diaminopimelate epimerase</fullName>
        <shortName evidence="8">DAP epimerase</shortName>
        <ecNumber evidence="3 8">5.1.1.7</ecNumber>
    </recommendedName>
    <alternativeName>
        <fullName evidence="8">PLP-independent amino acid racemase</fullName>
    </alternativeName>
</protein>
<sequence length="253" mass="27246">MDESVELSPDLVVALCDRRFGIGGDGVLRVAREGARYFMDYWNSDGSLSEMCGNGVRVFARYLWETGLASGSQIEVATRAGVRTAYLEWDGIRVDMGAPRILGISRDGLAISMGNPHLVYEVDSVDKIDLSRQPAYDDTFFPEGVNVSYFERVGEGHVRMRVYERGSGETFSCGTGATAVGVAALHHLGDATGAVTVDVPGGRLRVTVDEQTSWLAGPAVLVATGEADPASLTGRPVSPAEHPWPQGRQRAQR</sequence>
<dbReference type="GO" id="GO:0009089">
    <property type="term" value="P:lysine biosynthetic process via diaminopimelate"/>
    <property type="evidence" value="ECO:0007669"/>
    <property type="project" value="UniProtKB-UniRule"/>
</dbReference>
<proteinExistence type="inferred from homology"/>
<feature type="binding site" evidence="8">
    <location>
        <begin position="164"/>
        <end position="165"/>
    </location>
    <ligand>
        <name>substrate</name>
    </ligand>
</feature>
<feature type="active site" description="Proton acceptor" evidence="8">
    <location>
        <position position="173"/>
    </location>
</feature>
<dbReference type="InterPro" id="IPR018510">
    <property type="entry name" value="DAP_epimerase_AS"/>
</dbReference>
<dbReference type="Gene3D" id="3.10.310.10">
    <property type="entry name" value="Diaminopimelate Epimerase, Chain A, domain 1"/>
    <property type="match status" value="2"/>
</dbReference>
<feature type="binding site" evidence="8">
    <location>
        <position position="146"/>
    </location>
    <ligand>
        <name>substrate</name>
    </ligand>
</feature>
<comment type="caution">
    <text evidence="8">Lacks conserved residue(s) required for the propagation of feature annotation.</text>
</comment>
<dbReference type="Pfam" id="PF01678">
    <property type="entry name" value="DAP_epimerase"/>
    <property type="match status" value="2"/>
</dbReference>
<evidence type="ECO:0000256" key="1">
    <source>
        <dbReference type="ARBA" id="ARBA00005196"/>
    </source>
</evidence>